<dbReference type="SFLD" id="SFLDS00029">
    <property type="entry name" value="Radical_SAM"/>
    <property type="match status" value="1"/>
</dbReference>
<evidence type="ECO:0000256" key="4">
    <source>
        <dbReference type="ARBA" id="ARBA00023004"/>
    </source>
</evidence>
<dbReference type="Pfam" id="PF13186">
    <property type="entry name" value="SPASM"/>
    <property type="match status" value="1"/>
</dbReference>
<evidence type="ECO:0000256" key="1">
    <source>
        <dbReference type="ARBA" id="ARBA00001966"/>
    </source>
</evidence>
<name>A0ABY5R3T0_9HYPH</name>
<dbReference type="SUPFAM" id="SSF102114">
    <property type="entry name" value="Radical SAM enzymes"/>
    <property type="match status" value="1"/>
</dbReference>
<dbReference type="RefSeq" id="WP_258121928.1">
    <property type="nucleotide sequence ID" value="NZ_CP062229.1"/>
</dbReference>
<proteinExistence type="predicted"/>
<dbReference type="Proteomes" id="UP001058098">
    <property type="component" value="Chromosome"/>
</dbReference>
<accession>A0ABY5R3T0</accession>
<comment type="cofactor">
    <cofactor evidence="1">
        <name>[4Fe-4S] cluster</name>
        <dbReference type="ChEBI" id="CHEBI:49883"/>
    </cofactor>
</comment>
<sequence length="460" mass="52274">MGNRIPFQENLASVVALLPDGRVDFFHPQLADIIHDINAGVTNAESVDFNAYLLREPWVDIEQFHLSAPAIAFVEITNLCNLTCEHCYAWSGPKRQAEIGTDAILGILDTFDEMGVLQVFLTGGEVFAHKDAVRIIQHARTKSFSTQIFTNGTLITREKLQAIPPGQSFFISFDTAHPERTIRGKMNFPKLRDIYGWMTECGHVLRTAISVHRRNLEDVEEIFDWCAENEFPRPQWLETHPIGRALLNPHILLEREAIDQVFDIYRRCMDKYQLPPATITPGQVHKARDISGEPLGLQSRAEIRGVETIKFCQRLERATNQEKCGRSVVYVNSQGKVYPCSNCMSNDIHQASSITEKPFHQIWEEDFDNFRKITFDDYESCSTCAVKANGIWCQFRCPPLALNVSGSETGCGATEYLREFMLRSNAYWEERRRSGYKLSLKAARRPVDPSQGQVAHAETA</sequence>
<dbReference type="InterPro" id="IPR058240">
    <property type="entry name" value="rSAM_sf"/>
</dbReference>
<evidence type="ECO:0000313" key="7">
    <source>
        <dbReference type="EMBL" id="UVC17054.1"/>
    </source>
</evidence>
<dbReference type="PANTHER" id="PTHR11228">
    <property type="entry name" value="RADICAL SAM DOMAIN PROTEIN"/>
    <property type="match status" value="1"/>
</dbReference>
<keyword evidence="3" id="KW-0479">Metal-binding</keyword>
<dbReference type="PROSITE" id="PS51918">
    <property type="entry name" value="RADICAL_SAM"/>
    <property type="match status" value="1"/>
</dbReference>
<gene>
    <name evidence="7" type="ORF">IHQ72_07950</name>
</gene>
<keyword evidence="5" id="KW-0411">Iron-sulfur</keyword>
<dbReference type="InterPro" id="IPR013785">
    <property type="entry name" value="Aldolase_TIM"/>
</dbReference>
<keyword evidence="4" id="KW-0408">Iron</keyword>
<dbReference type="SFLD" id="SFLDG01067">
    <property type="entry name" value="SPASM/twitch_domain_containing"/>
    <property type="match status" value="1"/>
</dbReference>
<organism evidence="7 8">
    <name type="scientific">Mesorhizobium onobrychidis</name>
    <dbReference type="NCBI Taxonomy" id="2775404"/>
    <lineage>
        <taxon>Bacteria</taxon>
        <taxon>Pseudomonadati</taxon>
        <taxon>Pseudomonadota</taxon>
        <taxon>Alphaproteobacteria</taxon>
        <taxon>Hyphomicrobiales</taxon>
        <taxon>Phyllobacteriaceae</taxon>
        <taxon>Mesorhizobium</taxon>
    </lineage>
</organism>
<dbReference type="EMBL" id="CP062229">
    <property type="protein sequence ID" value="UVC17054.1"/>
    <property type="molecule type" value="Genomic_DNA"/>
</dbReference>
<evidence type="ECO:0000259" key="6">
    <source>
        <dbReference type="PROSITE" id="PS51918"/>
    </source>
</evidence>
<dbReference type="NCBIfam" id="TIGR04085">
    <property type="entry name" value="rSAM_more_4Fe4S"/>
    <property type="match status" value="1"/>
</dbReference>
<feature type="domain" description="Radical SAM core" evidence="6">
    <location>
        <begin position="66"/>
        <end position="276"/>
    </location>
</feature>
<protein>
    <submittedName>
        <fullName evidence="7">Radical SAM protein</fullName>
    </submittedName>
</protein>
<keyword evidence="2" id="KW-0949">S-adenosyl-L-methionine</keyword>
<keyword evidence="8" id="KW-1185">Reference proteome</keyword>
<dbReference type="Pfam" id="PF04055">
    <property type="entry name" value="Radical_SAM"/>
    <property type="match status" value="1"/>
</dbReference>
<evidence type="ECO:0000256" key="3">
    <source>
        <dbReference type="ARBA" id="ARBA00022723"/>
    </source>
</evidence>
<dbReference type="Gene3D" id="3.20.20.70">
    <property type="entry name" value="Aldolase class I"/>
    <property type="match status" value="1"/>
</dbReference>
<dbReference type="InterPro" id="IPR023885">
    <property type="entry name" value="4Fe4S-binding_SPASM_dom"/>
</dbReference>
<reference evidence="7" key="1">
    <citation type="submission" date="2020-09" db="EMBL/GenBank/DDBJ databases">
        <title>Rhizobia associated with sainfoin plants.</title>
        <authorList>
            <person name="Asharfi S."/>
            <person name="Kuzmanovic N."/>
            <person name="Bunk B."/>
            <person name="Sproeer C."/>
            <person name="Becker M."/>
            <person name="Thuenen T."/>
        </authorList>
    </citation>
    <scope>NUCLEOTIDE SEQUENCE</scope>
    <source>
        <strain evidence="7">OM4</strain>
    </source>
</reference>
<dbReference type="PANTHER" id="PTHR11228:SF7">
    <property type="entry name" value="PQQA PEPTIDE CYCLASE"/>
    <property type="match status" value="1"/>
</dbReference>
<dbReference type="InterPro" id="IPR050377">
    <property type="entry name" value="Radical_SAM_PqqE_MftC-like"/>
</dbReference>
<dbReference type="InterPro" id="IPR007197">
    <property type="entry name" value="rSAM"/>
</dbReference>
<evidence type="ECO:0000256" key="5">
    <source>
        <dbReference type="ARBA" id="ARBA00023014"/>
    </source>
</evidence>
<dbReference type="CDD" id="cd01335">
    <property type="entry name" value="Radical_SAM"/>
    <property type="match status" value="1"/>
</dbReference>
<evidence type="ECO:0000256" key="2">
    <source>
        <dbReference type="ARBA" id="ARBA00022691"/>
    </source>
</evidence>
<evidence type="ECO:0000313" key="8">
    <source>
        <dbReference type="Proteomes" id="UP001058098"/>
    </source>
</evidence>